<keyword evidence="3" id="KW-0255">Endonuclease</keyword>
<dbReference type="EMBL" id="PEZV01000019">
    <property type="protein sequence ID" value="PIT97338.1"/>
    <property type="molecule type" value="Genomic_DNA"/>
</dbReference>
<dbReference type="Pfam" id="PF02384">
    <property type="entry name" value="N6_Mtase"/>
    <property type="match status" value="1"/>
</dbReference>
<dbReference type="PRINTS" id="PR00507">
    <property type="entry name" value="N12N6MTFRASE"/>
</dbReference>
<keyword evidence="3" id="KW-0378">Hydrolase</keyword>
<dbReference type="PANTHER" id="PTHR42998">
    <property type="entry name" value="TYPE I RESTRICTION ENZYME HINDVIIP M PROTEIN-RELATED"/>
    <property type="match status" value="1"/>
</dbReference>
<dbReference type="GO" id="GO:0003677">
    <property type="term" value="F:DNA binding"/>
    <property type="evidence" value="ECO:0007669"/>
    <property type="project" value="InterPro"/>
</dbReference>
<keyword evidence="3" id="KW-0540">Nuclease</keyword>
<dbReference type="GO" id="GO:0004519">
    <property type="term" value="F:endonuclease activity"/>
    <property type="evidence" value="ECO:0007669"/>
    <property type="project" value="UniProtKB-KW"/>
</dbReference>
<evidence type="ECO:0000256" key="1">
    <source>
        <dbReference type="ARBA" id="ARBA00022747"/>
    </source>
</evidence>
<dbReference type="GO" id="GO:0009307">
    <property type="term" value="P:DNA restriction-modification system"/>
    <property type="evidence" value="ECO:0007669"/>
    <property type="project" value="UniProtKB-KW"/>
</dbReference>
<dbReference type="GO" id="GO:0032259">
    <property type="term" value="P:methylation"/>
    <property type="evidence" value="ECO:0007669"/>
    <property type="project" value="InterPro"/>
</dbReference>
<evidence type="ECO:0000313" key="3">
    <source>
        <dbReference type="EMBL" id="PIT97338.1"/>
    </source>
</evidence>
<organism evidence="3 4">
    <name type="scientific">Candidatus Berkelbacteria bacterium CG10_big_fil_rev_8_21_14_0_10_41_12</name>
    <dbReference type="NCBI Taxonomy" id="1974513"/>
    <lineage>
        <taxon>Bacteria</taxon>
        <taxon>Candidatus Berkelbacteria</taxon>
    </lineage>
</organism>
<sequence>MTLSKLKTEYDLKKIIEALEELVLAGSGADSFTEIFKLIYAKLYDEKEAKNRTEQEVLFRKSTEHQITYDTINQLFSDAKKEWPGIFEPHEKINLTPYHLSICIGELEQIKLLGASLQIMDKAFEYLLTSIAKGSRGQYFTPRNVVDMAVKMLGPKRNENVIDPACGSGGFLIHAMWYVWQNELADSDKEVKIDYARKHLYGIDFDEKAVKIARALMLISGDGRSHVFKLNSLDTREWQGEEAEKVRARAELQPLLYGFEDYPKNKENQEKFKYLNFDVLLTNPPFAGEIHDQILFKDYELAKNEKGKYKNKIERHILFIERCLEMIRPGGRMAIVLPQGVFNNTNMQQIRQFLFDKAKILAVVGLQVNTFKPHTGTKT</sequence>
<dbReference type="InterPro" id="IPR003356">
    <property type="entry name" value="DNA_methylase_A-5"/>
</dbReference>
<comment type="caution">
    <text evidence="3">The sequence shown here is derived from an EMBL/GenBank/DDBJ whole genome shotgun (WGS) entry which is preliminary data.</text>
</comment>
<name>A0A2M6WX08_9BACT</name>
<reference evidence="4" key="1">
    <citation type="submission" date="2017-09" db="EMBL/GenBank/DDBJ databases">
        <title>Depth-based differentiation of microbial function through sediment-hosted aquifers and enrichment of novel symbionts in the deep terrestrial subsurface.</title>
        <authorList>
            <person name="Probst A.J."/>
            <person name="Ladd B."/>
            <person name="Jarett J.K."/>
            <person name="Geller-Mcgrath D.E."/>
            <person name="Sieber C.M.K."/>
            <person name="Emerson J.B."/>
            <person name="Anantharaman K."/>
            <person name="Thomas B.C."/>
            <person name="Malmstrom R."/>
            <person name="Stieglmeier M."/>
            <person name="Klingl A."/>
            <person name="Woyke T."/>
            <person name="Ryan C.M."/>
            <person name="Banfield J.F."/>
        </authorList>
    </citation>
    <scope>NUCLEOTIDE SEQUENCE [LARGE SCALE GENOMIC DNA]</scope>
</reference>
<dbReference type="Proteomes" id="UP000228596">
    <property type="component" value="Unassembled WGS sequence"/>
</dbReference>
<dbReference type="Gene3D" id="3.40.50.150">
    <property type="entry name" value="Vaccinia Virus protein VP39"/>
    <property type="match status" value="1"/>
</dbReference>
<evidence type="ECO:0000313" key="4">
    <source>
        <dbReference type="Proteomes" id="UP000228596"/>
    </source>
</evidence>
<dbReference type="InterPro" id="IPR052916">
    <property type="entry name" value="Type-I_RE_MTase_Subunit"/>
</dbReference>
<dbReference type="GO" id="GO:0008170">
    <property type="term" value="F:N-methyltransferase activity"/>
    <property type="evidence" value="ECO:0007669"/>
    <property type="project" value="InterPro"/>
</dbReference>
<dbReference type="AlphaFoldDB" id="A0A2M6WX08"/>
<dbReference type="InterPro" id="IPR029063">
    <property type="entry name" value="SAM-dependent_MTases_sf"/>
</dbReference>
<evidence type="ECO:0000259" key="2">
    <source>
        <dbReference type="Pfam" id="PF02384"/>
    </source>
</evidence>
<gene>
    <name evidence="3" type="ORF">COT77_02105</name>
</gene>
<protein>
    <submittedName>
        <fullName evidence="3">Type I restriction endonuclease subunit M</fullName>
    </submittedName>
</protein>
<accession>A0A2M6WX08</accession>
<feature type="domain" description="DNA methylase adenine-specific" evidence="2">
    <location>
        <begin position="118"/>
        <end position="373"/>
    </location>
</feature>
<feature type="non-terminal residue" evidence="3">
    <location>
        <position position="379"/>
    </location>
</feature>
<proteinExistence type="predicted"/>
<dbReference type="CDD" id="cd02440">
    <property type="entry name" value="AdoMet_MTases"/>
    <property type="match status" value="1"/>
</dbReference>
<dbReference type="PROSITE" id="PS00092">
    <property type="entry name" value="N6_MTASE"/>
    <property type="match status" value="1"/>
</dbReference>
<keyword evidence="1" id="KW-0680">Restriction system</keyword>
<dbReference type="InterPro" id="IPR002052">
    <property type="entry name" value="DNA_methylase_N6_adenine_CS"/>
</dbReference>
<dbReference type="PANTHER" id="PTHR42998:SF1">
    <property type="entry name" value="TYPE I RESTRICTION ENZYME HINDI METHYLASE SUBUNIT"/>
    <property type="match status" value="1"/>
</dbReference>
<dbReference type="SUPFAM" id="SSF53335">
    <property type="entry name" value="S-adenosyl-L-methionine-dependent methyltransferases"/>
    <property type="match status" value="1"/>
</dbReference>